<dbReference type="PANTHER" id="PTHR23513:SF11">
    <property type="entry name" value="STAPHYLOFERRIN A TRANSPORTER"/>
    <property type="match status" value="1"/>
</dbReference>
<feature type="transmembrane region" description="Helical" evidence="6">
    <location>
        <begin position="313"/>
        <end position="332"/>
    </location>
</feature>
<feature type="transmembrane region" description="Helical" evidence="6">
    <location>
        <begin position="288"/>
        <end position="307"/>
    </location>
</feature>
<evidence type="ECO:0000256" key="1">
    <source>
        <dbReference type="ARBA" id="ARBA00004651"/>
    </source>
</evidence>
<feature type="transmembrane region" description="Helical" evidence="6">
    <location>
        <begin position="151"/>
        <end position="171"/>
    </location>
</feature>
<evidence type="ECO:0000256" key="5">
    <source>
        <dbReference type="ARBA" id="ARBA00023136"/>
    </source>
</evidence>
<accession>A0A5N6S0K5</accession>
<protein>
    <submittedName>
        <fullName evidence="7">MFS transporter</fullName>
    </submittedName>
</protein>
<feature type="transmembrane region" description="Helical" evidence="6">
    <location>
        <begin position="20"/>
        <end position="42"/>
    </location>
</feature>
<keyword evidence="2" id="KW-1003">Cell membrane</keyword>
<name>A0A5N6S0K5_9BIFI</name>
<comment type="subcellular location">
    <subcellularLocation>
        <location evidence="1">Cell membrane</location>
        <topology evidence="1">Multi-pass membrane protein</topology>
    </subcellularLocation>
</comment>
<evidence type="ECO:0000256" key="2">
    <source>
        <dbReference type="ARBA" id="ARBA00022475"/>
    </source>
</evidence>
<dbReference type="SUPFAM" id="SSF103473">
    <property type="entry name" value="MFS general substrate transporter"/>
    <property type="match status" value="1"/>
</dbReference>
<dbReference type="GO" id="GO:0022857">
    <property type="term" value="F:transmembrane transporter activity"/>
    <property type="evidence" value="ECO:0007669"/>
    <property type="project" value="InterPro"/>
</dbReference>
<dbReference type="AlphaFoldDB" id="A0A5N6S0K5"/>
<sequence>MTLKERFHSSRSAQGQNLLYAFFFSRGVSLLAEYMAPLVIAYCFQFSLGGNAKQLSIVVAARTIGMAVTLPIAGFVIGRIAVRWIFLISGFCAAASQITAALFIASGSITTSMFAIVQAVNGVSAAFTLPLFTSLLPLIAPAEKLRRANSWIAILRSGAMVAGPVVAGLVVTERNPAMGLYVSAAMYAATALCGIPMNMTVSKTEKSARVSFASSLGTLMSFTWVWGIVLSFAVVNAAFAGFQSVAGLKIALSTSIGKTGWSTALSAMAIGMVVGGLLLSKVSFKRPLVVGLICSLLMACPMIALMLHPSSVLLFVAFIPCGFGTEVFTIVWQTALQTSVPGRFLPAASSLDTFGSLVAVPIGVIITGSAYDASGAKTLIYLIAIVVLFTLAPLLLPSVRTMHDSETKTESAMR</sequence>
<feature type="transmembrane region" description="Helical" evidence="6">
    <location>
        <begin position="54"/>
        <end position="77"/>
    </location>
</feature>
<evidence type="ECO:0000256" key="4">
    <source>
        <dbReference type="ARBA" id="ARBA00022989"/>
    </source>
</evidence>
<evidence type="ECO:0000256" key="6">
    <source>
        <dbReference type="SAM" id="Phobius"/>
    </source>
</evidence>
<keyword evidence="8" id="KW-1185">Reference proteome</keyword>
<evidence type="ECO:0000256" key="3">
    <source>
        <dbReference type="ARBA" id="ARBA00022692"/>
    </source>
</evidence>
<evidence type="ECO:0000313" key="7">
    <source>
        <dbReference type="EMBL" id="KAE8128068.1"/>
    </source>
</evidence>
<keyword evidence="5 6" id="KW-0472">Membrane</keyword>
<dbReference type="CDD" id="cd06173">
    <property type="entry name" value="MFS_MefA_like"/>
    <property type="match status" value="1"/>
</dbReference>
<organism evidence="7 8">
    <name type="scientific">Bifidobacterium tibiigranuli</name>
    <dbReference type="NCBI Taxonomy" id="2172043"/>
    <lineage>
        <taxon>Bacteria</taxon>
        <taxon>Bacillati</taxon>
        <taxon>Actinomycetota</taxon>
        <taxon>Actinomycetes</taxon>
        <taxon>Bifidobacteriales</taxon>
        <taxon>Bifidobacteriaceae</taxon>
        <taxon>Bifidobacterium</taxon>
    </lineage>
</organism>
<feature type="transmembrane region" description="Helical" evidence="6">
    <location>
        <begin position="115"/>
        <end position="139"/>
    </location>
</feature>
<dbReference type="GO" id="GO:0005886">
    <property type="term" value="C:plasma membrane"/>
    <property type="evidence" value="ECO:0007669"/>
    <property type="project" value="UniProtKB-SubCell"/>
</dbReference>
<proteinExistence type="predicted"/>
<feature type="transmembrane region" description="Helical" evidence="6">
    <location>
        <begin position="84"/>
        <end position="109"/>
    </location>
</feature>
<dbReference type="EMBL" id="QDAG01000006">
    <property type="protein sequence ID" value="KAE8128068.1"/>
    <property type="molecule type" value="Genomic_DNA"/>
</dbReference>
<feature type="transmembrane region" description="Helical" evidence="6">
    <location>
        <begin position="378"/>
        <end position="396"/>
    </location>
</feature>
<keyword evidence="3 6" id="KW-0812">Transmembrane</keyword>
<feature type="transmembrane region" description="Helical" evidence="6">
    <location>
        <begin position="344"/>
        <end position="366"/>
    </location>
</feature>
<feature type="transmembrane region" description="Helical" evidence="6">
    <location>
        <begin position="259"/>
        <end position="279"/>
    </location>
</feature>
<dbReference type="PANTHER" id="PTHR23513">
    <property type="entry name" value="INTEGRAL MEMBRANE EFFLUX PROTEIN-RELATED"/>
    <property type="match status" value="1"/>
</dbReference>
<reference evidence="7 8" key="1">
    <citation type="submission" date="2018-04" db="EMBL/GenBank/DDBJ databases">
        <authorList>
            <person name="Eckel V.P."/>
            <person name="Vogel R.F."/>
        </authorList>
    </citation>
    <scope>NUCLEOTIDE SEQUENCE [LARGE SCALE GENOMIC DNA]</scope>
    <source>
        <strain evidence="8">TMW 2.1764</strain>
    </source>
</reference>
<dbReference type="Pfam" id="PF07690">
    <property type="entry name" value="MFS_1"/>
    <property type="match status" value="1"/>
</dbReference>
<feature type="transmembrane region" description="Helical" evidence="6">
    <location>
        <begin position="216"/>
        <end position="239"/>
    </location>
</feature>
<comment type="caution">
    <text evidence="7">The sequence shown here is derived from an EMBL/GenBank/DDBJ whole genome shotgun (WGS) entry which is preliminary data.</text>
</comment>
<gene>
    <name evidence="7" type="ORF">DDE84_06665</name>
</gene>
<evidence type="ECO:0000313" key="8">
    <source>
        <dbReference type="Proteomes" id="UP000325415"/>
    </source>
</evidence>
<dbReference type="InterPro" id="IPR036259">
    <property type="entry name" value="MFS_trans_sf"/>
</dbReference>
<dbReference type="Proteomes" id="UP000325415">
    <property type="component" value="Unassembled WGS sequence"/>
</dbReference>
<dbReference type="InterPro" id="IPR011701">
    <property type="entry name" value="MFS"/>
</dbReference>
<feature type="transmembrane region" description="Helical" evidence="6">
    <location>
        <begin position="177"/>
        <end position="195"/>
    </location>
</feature>
<dbReference type="Gene3D" id="1.20.1250.20">
    <property type="entry name" value="MFS general substrate transporter like domains"/>
    <property type="match status" value="1"/>
</dbReference>
<keyword evidence="4 6" id="KW-1133">Transmembrane helix</keyword>